<dbReference type="InterPro" id="IPR027417">
    <property type="entry name" value="P-loop_NTPase"/>
</dbReference>
<dbReference type="OrthoDB" id="3350156at2759"/>
<feature type="compositionally biased region" description="Low complexity" evidence="1">
    <location>
        <begin position="28"/>
        <end position="41"/>
    </location>
</feature>
<proteinExistence type="predicted"/>
<evidence type="ECO:0000313" key="3">
    <source>
        <dbReference type="Proteomes" id="UP000717328"/>
    </source>
</evidence>
<dbReference type="Proteomes" id="UP000717328">
    <property type="component" value="Unassembled WGS sequence"/>
</dbReference>
<organism evidence="2 3">
    <name type="scientific">Sphagnurus paluster</name>
    <dbReference type="NCBI Taxonomy" id="117069"/>
    <lineage>
        <taxon>Eukaryota</taxon>
        <taxon>Fungi</taxon>
        <taxon>Dikarya</taxon>
        <taxon>Basidiomycota</taxon>
        <taxon>Agaricomycotina</taxon>
        <taxon>Agaricomycetes</taxon>
        <taxon>Agaricomycetidae</taxon>
        <taxon>Agaricales</taxon>
        <taxon>Tricholomatineae</taxon>
        <taxon>Lyophyllaceae</taxon>
        <taxon>Sphagnurus</taxon>
    </lineage>
</organism>
<dbReference type="EMBL" id="JABCKI010000502">
    <property type="protein sequence ID" value="KAG5650255.1"/>
    <property type="molecule type" value="Genomic_DNA"/>
</dbReference>
<comment type="caution">
    <text evidence="2">The sequence shown here is derived from an EMBL/GenBank/DDBJ whole genome shotgun (WGS) entry which is preliminary data.</text>
</comment>
<reference evidence="2" key="1">
    <citation type="submission" date="2021-02" db="EMBL/GenBank/DDBJ databases">
        <authorList>
            <person name="Nieuwenhuis M."/>
            <person name="Van De Peppel L.J.J."/>
        </authorList>
    </citation>
    <scope>NUCLEOTIDE SEQUENCE</scope>
    <source>
        <strain evidence="2">D49</strain>
    </source>
</reference>
<gene>
    <name evidence="2" type="ORF">H0H81_000151</name>
</gene>
<feature type="region of interest" description="Disordered" evidence="1">
    <location>
        <begin position="16"/>
        <end position="54"/>
    </location>
</feature>
<evidence type="ECO:0000256" key="1">
    <source>
        <dbReference type="SAM" id="MobiDB-lite"/>
    </source>
</evidence>
<keyword evidence="3" id="KW-1185">Reference proteome</keyword>
<accession>A0A9P7GJ50</accession>
<feature type="region of interest" description="Disordered" evidence="1">
    <location>
        <begin position="69"/>
        <end position="90"/>
    </location>
</feature>
<sequence length="656" mass="74066">MNESITSSASTIRSLHHYPEYLPGHTTSSVSVPSSPRSSALPSPPDSPSSESVSSLPSISSSFFFSSAAASPGRSQHHPEHHQPRDSAPGLVIPSLALPAALRRPTAYGQTLGDLRILVLGGQGAGTSFLSGLLLEDNEDVVEVGNWEDTDYGRVIYASTDWVEHRDAHGLEKLEPTRNVEIVELPAYDHTTNVDEMLQRVQSIVQTPFYVVSDVLDPMRRPSPVLANLVSSPSTPLYTALVFLLPSPPTILEHLILDTLSFHIPIIVLPRILPNHRLSSQTKLSFFQPSSAIALRFGLFHSPETVAALRSEATDRFLRWREVERAVDEIHMSQRNEASHHHRDSDGLPWNKTKWEAEWEANLSQDVAKRVREGTITEDNRPTELPVLPHTISCVQTAMGSKKIWEKTEVREDDNFMKDPQETDLVIPYSARMKLAGVIYLHEITQTRMLGTARKNLDMFQKLCGDQATKNTVLVTTKWSNINKEVGMKREEQLKDEHWKQMFAKGSRMARLNPPEEDAFKIVMSIIRNELPDRGALEIQRELVDVDKFLAQTEAGKTLSYTLKQLLENQRLMAERLRKEGNADDVYHQIKENDEKIQNLVKQIQTLKLSWTTRLKRWLGIVGHQSYSDLILHTYISPALNSAEMERILSPSYRTK</sequence>
<reference evidence="2" key="2">
    <citation type="submission" date="2021-10" db="EMBL/GenBank/DDBJ databases">
        <title>Phylogenomics reveals ancestral predisposition of the termite-cultivated fungus Termitomyces towards a domesticated lifestyle.</title>
        <authorList>
            <person name="Auxier B."/>
            <person name="Grum-Grzhimaylo A."/>
            <person name="Cardenas M.E."/>
            <person name="Lodge J.D."/>
            <person name="Laessoe T."/>
            <person name="Pedersen O."/>
            <person name="Smith M.E."/>
            <person name="Kuyper T.W."/>
            <person name="Franco-Molano E.A."/>
            <person name="Baroni T.J."/>
            <person name="Aanen D.K."/>
        </authorList>
    </citation>
    <scope>NUCLEOTIDE SEQUENCE</scope>
    <source>
        <strain evidence="2">D49</strain>
    </source>
</reference>
<dbReference type="Gene3D" id="3.40.50.300">
    <property type="entry name" value="P-loop containing nucleotide triphosphate hydrolases"/>
    <property type="match status" value="1"/>
</dbReference>
<evidence type="ECO:0000313" key="2">
    <source>
        <dbReference type="EMBL" id="KAG5650255.1"/>
    </source>
</evidence>
<protein>
    <submittedName>
        <fullName evidence="2">Uncharacterized protein</fullName>
    </submittedName>
</protein>
<name>A0A9P7GJ50_9AGAR</name>
<dbReference type="AlphaFoldDB" id="A0A9P7GJ50"/>